<dbReference type="PANTHER" id="PTHR33169:SF26">
    <property type="entry name" value="CONSERVED PROTEIN"/>
    <property type="match status" value="1"/>
</dbReference>
<gene>
    <name evidence="3" type="ORF">NCTC11535_00722</name>
</gene>
<protein>
    <submittedName>
        <fullName evidence="3">Transcriptional regulator, Acidobacterial, PadR-family</fullName>
    </submittedName>
</protein>
<dbReference type="InterPro" id="IPR005149">
    <property type="entry name" value="Tscrpt_reg_PadR_N"/>
</dbReference>
<feature type="domain" description="Transcription regulator PadR N-terminal" evidence="2">
    <location>
        <begin position="6"/>
        <end position="79"/>
    </location>
</feature>
<name>A0ABY1VMB1_9ACTO</name>
<dbReference type="Pfam" id="PF03551">
    <property type="entry name" value="PadR"/>
    <property type="match status" value="1"/>
</dbReference>
<dbReference type="InterPro" id="IPR036390">
    <property type="entry name" value="WH_DNA-bd_sf"/>
</dbReference>
<sequence>MLELQILGFLDDGPLHGYELRRRIIQLSGPGATLSEGALYPALTRLERRGLLTRSLAQGARGRAKQVLAITPAGRERLRRLLREAEGPDVESTARFRNVLAFLSKLPDLKDQRAVLQRRLTALKTPPSFFTSPEGRPQRLGGEDDPYRRGMLLTARASRNAELSWLRDLLAQAP</sequence>
<evidence type="ECO:0000259" key="2">
    <source>
        <dbReference type="Pfam" id="PF03551"/>
    </source>
</evidence>
<dbReference type="SUPFAM" id="SSF46785">
    <property type="entry name" value="Winged helix' DNA-binding domain"/>
    <property type="match status" value="1"/>
</dbReference>
<dbReference type="PANTHER" id="PTHR33169">
    <property type="entry name" value="PADR-FAMILY TRANSCRIPTIONAL REGULATOR"/>
    <property type="match status" value="1"/>
</dbReference>
<reference evidence="3 4" key="1">
    <citation type="submission" date="2018-06" db="EMBL/GenBank/DDBJ databases">
        <authorList>
            <consortium name="Pathogen Informatics"/>
            <person name="Doyle S."/>
        </authorList>
    </citation>
    <scope>NUCLEOTIDE SEQUENCE [LARGE SCALE GENOMIC DNA]</scope>
    <source>
        <strain evidence="3 4">NCTC11535</strain>
    </source>
</reference>
<evidence type="ECO:0000313" key="3">
    <source>
        <dbReference type="EMBL" id="SPT53064.1"/>
    </source>
</evidence>
<dbReference type="EMBL" id="UAPQ01000003">
    <property type="protein sequence ID" value="SPT53064.1"/>
    <property type="molecule type" value="Genomic_DNA"/>
</dbReference>
<dbReference type="InterPro" id="IPR052509">
    <property type="entry name" value="Metal_resp_DNA-bind_regulator"/>
</dbReference>
<organism evidence="3 4">
    <name type="scientific">Actinomyces bovis</name>
    <dbReference type="NCBI Taxonomy" id="1658"/>
    <lineage>
        <taxon>Bacteria</taxon>
        <taxon>Bacillati</taxon>
        <taxon>Actinomycetota</taxon>
        <taxon>Actinomycetes</taxon>
        <taxon>Actinomycetales</taxon>
        <taxon>Actinomycetaceae</taxon>
        <taxon>Actinomyces</taxon>
    </lineage>
</organism>
<dbReference type="Gene3D" id="1.10.10.10">
    <property type="entry name" value="Winged helix-like DNA-binding domain superfamily/Winged helix DNA-binding domain"/>
    <property type="match status" value="1"/>
</dbReference>
<keyword evidence="4" id="KW-1185">Reference proteome</keyword>
<evidence type="ECO:0000313" key="4">
    <source>
        <dbReference type="Proteomes" id="UP000250006"/>
    </source>
</evidence>
<proteinExistence type="predicted"/>
<comment type="caution">
    <text evidence="3">The sequence shown here is derived from an EMBL/GenBank/DDBJ whole genome shotgun (WGS) entry which is preliminary data.</text>
</comment>
<dbReference type="RefSeq" id="WP_111836049.1">
    <property type="nucleotide sequence ID" value="NZ_UAPQ01000003.1"/>
</dbReference>
<dbReference type="Proteomes" id="UP000250006">
    <property type="component" value="Unassembled WGS sequence"/>
</dbReference>
<feature type="region of interest" description="Disordered" evidence="1">
    <location>
        <begin position="126"/>
        <end position="146"/>
    </location>
</feature>
<evidence type="ECO:0000256" key="1">
    <source>
        <dbReference type="SAM" id="MobiDB-lite"/>
    </source>
</evidence>
<dbReference type="InterPro" id="IPR036388">
    <property type="entry name" value="WH-like_DNA-bd_sf"/>
</dbReference>
<accession>A0ABY1VMB1</accession>